<proteinExistence type="predicted"/>
<dbReference type="Proteomes" id="UP000280444">
    <property type="component" value="Unassembled WGS sequence"/>
</dbReference>
<name>A0A3P1SGJ2_9ACTO</name>
<dbReference type="InterPro" id="IPR011991">
    <property type="entry name" value="ArsR-like_HTH"/>
</dbReference>
<protein>
    <submittedName>
        <fullName evidence="1">HTH domain-containing protein</fullName>
    </submittedName>
</protein>
<sequence>MSEHVDVRTRQQVLDLIVEKGPVTASAIARILGLTTAAVRRHITLLEEAHEIAEREPGNIGKRGRGRPARHYVATERAHEKLTDGYLELALKALSYLGQLNGDEAVDDFAAARSREIERRYAPIVREAGNDPRVRAQALADALTQDGYAATVRDIGGGTFAIQLCQGHCPIQTVAGDFPQLCDAETQAFSRLLDVHVQRLATLAGGEHVCTTHIPVGAPIIRPGSRAALRK</sequence>
<dbReference type="Gene3D" id="1.10.10.10">
    <property type="entry name" value="Winged helix-like DNA-binding domain superfamily/Winged helix DNA-binding domain"/>
    <property type="match status" value="1"/>
</dbReference>
<dbReference type="InterPro" id="IPR036390">
    <property type="entry name" value="WH_DNA-bd_sf"/>
</dbReference>
<keyword evidence="2" id="KW-1185">Reference proteome</keyword>
<dbReference type="InterPro" id="IPR050313">
    <property type="entry name" value="Carb_Metab_HTH_regulators"/>
</dbReference>
<comment type="caution">
    <text evidence="1">The sequence shown here is derived from an EMBL/GenBank/DDBJ whole genome shotgun (WGS) entry which is preliminary data.</text>
</comment>
<dbReference type="RefSeq" id="WP_124867377.1">
    <property type="nucleotide sequence ID" value="NZ_RQZF01000001.1"/>
</dbReference>
<accession>A0A3P1SGJ2</accession>
<gene>
    <name evidence="1" type="ORF">EII11_00080</name>
</gene>
<dbReference type="EMBL" id="RQZF01000001">
    <property type="protein sequence ID" value="RRC96116.1"/>
    <property type="molecule type" value="Genomic_DNA"/>
</dbReference>
<dbReference type="PANTHER" id="PTHR30363">
    <property type="entry name" value="HTH-TYPE TRANSCRIPTIONAL REGULATOR SRLR-RELATED"/>
    <property type="match status" value="1"/>
</dbReference>
<organism evidence="1 2">
    <name type="scientific">Schaalia canis</name>
    <dbReference type="NCBI Taxonomy" id="100469"/>
    <lineage>
        <taxon>Bacteria</taxon>
        <taxon>Bacillati</taxon>
        <taxon>Actinomycetota</taxon>
        <taxon>Actinomycetes</taxon>
        <taxon>Actinomycetales</taxon>
        <taxon>Actinomycetaceae</taxon>
        <taxon>Schaalia</taxon>
    </lineage>
</organism>
<dbReference type="Pfam" id="PF12840">
    <property type="entry name" value="HTH_20"/>
    <property type="match status" value="1"/>
</dbReference>
<evidence type="ECO:0000313" key="2">
    <source>
        <dbReference type="Proteomes" id="UP000280444"/>
    </source>
</evidence>
<dbReference type="PANTHER" id="PTHR30363:SF28">
    <property type="entry name" value="TRANSCRIPTIONAL REGULATORY PROTEIN-RELATED"/>
    <property type="match status" value="1"/>
</dbReference>
<evidence type="ECO:0000313" key="1">
    <source>
        <dbReference type="EMBL" id="RRC96116.1"/>
    </source>
</evidence>
<reference evidence="1 2" key="1">
    <citation type="submission" date="2018-11" db="EMBL/GenBank/DDBJ databases">
        <title>Genomes From Bacteria Associated with the Canine Oral Cavity: a Test Case for Automated Genome-Based Taxonomic Assignment.</title>
        <authorList>
            <person name="Coil D.A."/>
            <person name="Jospin G."/>
            <person name="Darling A.E."/>
            <person name="Wallis C."/>
            <person name="Davis I.J."/>
            <person name="Harris S."/>
            <person name="Eisen J.A."/>
            <person name="Holcombe L.J."/>
            <person name="O'Flynn C."/>
        </authorList>
    </citation>
    <scope>NUCLEOTIDE SEQUENCE [LARGE SCALE GENOMIC DNA]</scope>
    <source>
        <strain evidence="1 2">OH770</strain>
    </source>
</reference>
<dbReference type="SUPFAM" id="SSF46785">
    <property type="entry name" value="Winged helix' DNA-binding domain"/>
    <property type="match status" value="1"/>
</dbReference>
<dbReference type="AlphaFoldDB" id="A0A3P1SGJ2"/>
<dbReference type="OrthoDB" id="3375207at2"/>
<dbReference type="CDD" id="cd00090">
    <property type="entry name" value="HTH_ARSR"/>
    <property type="match status" value="1"/>
</dbReference>
<dbReference type="InterPro" id="IPR036388">
    <property type="entry name" value="WH-like_DNA-bd_sf"/>
</dbReference>